<dbReference type="PANTHER" id="PTHR42738">
    <property type="entry name" value="HYDROXYMETHYLGLUTARYL-COA LYASE"/>
    <property type="match status" value="1"/>
</dbReference>
<dbReference type="CDD" id="cd07938">
    <property type="entry name" value="DRE_TIM_HMGL"/>
    <property type="match status" value="1"/>
</dbReference>
<dbReference type="InterPro" id="IPR043594">
    <property type="entry name" value="HMGL"/>
</dbReference>
<dbReference type="GO" id="GO:0006552">
    <property type="term" value="P:L-leucine catabolic process"/>
    <property type="evidence" value="ECO:0007669"/>
    <property type="project" value="TreeGrafter"/>
</dbReference>
<dbReference type="Gene3D" id="3.20.20.70">
    <property type="entry name" value="Aldolase class I"/>
    <property type="match status" value="1"/>
</dbReference>
<feature type="domain" description="Pyruvate carboxyltransferase" evidence="4">
    <location>
        <begin position="1"/>
        <end position="269"/>
    </location>
</feature>
<name>A0A315Z9X2_SEDFL</name>
<sequence length="285" mass="31649">MLKLIECPRDAMQGIDTFIPTNLKVKYINQLLKVGFDTIDFGSFVSPKAIPQMRDTEEVLSKLDKRNTNLLAIVANQKGVDKVCSFSEIDYLGYPFSISETFQLRNTNKSIAESKVLLEQIKASCDKYDKKMVVYLSMGFGNPYGDEYSNEIVAKYTEYLIELGVEVISLSDTIGSSDPMQIIDLFSELKSLSNKVEFGAHLHSRADQIPEKVKALIDAGCNRIDTAFGGLGGCPMAQDDLVGNLATESVITSLKHLGIVTPLDMKEFSVAQKMYNEIFPTNLIQ</sequence>
<dbReference type="Proteomes" id="UP000245535">
    <property type="component" value="Unassembled WGS sequence"/>
</dbReference>
<dbReference type="RefSeq" id="WP_109619270.1">
    <property type="nucleotide sequence ID" value="NZ_QGDO01000003.1"/>
</dbReference>
<reference evidence="5 6" key="1">
    <citation type="submission" date="2018-03" db="EMBL/GenBank/DDBJ databases">
        <title>Genomic Encyclopedia of Archaeal and Bacterial Type Strains, Phase II (KMG-II): from individual species to whole genera.</title>
        <authorList>
            <person name="Goeker M."/>
        </authorList>
    </citation>
    <scope>NUCLEOTIDE SEQUENCE [LARGE SCALE GENOMIC DNA]</scope>
    <source>
        <strain evidence="5 6">DSM 28229</strain>
    </source>
</reference>
<gene>
    <name evidence="5" type="ORF">BC781_103627</name>
</gene>
<dbReference type="GO" id="GO:0004419">
    <property type="term" value="F:hydroxymethylglutaryl-CoA lyase activity"/>
    <property type="evidence" value="ECO:0007669"/>
    <property type="project" value="TreeGrafter"/>
</dbReference>
<evidence type="ECO:0000256" key="3">
    <source>
        <dbReference type="ARBA" id="ARBA00023239"/>
    </source>
</evidence>
<dbReference type="GO" id="GO:0046951">
    <property type="term" value="P:ketone body biosynthetic process"/>
    <property type="evidence" value="ECO:0007669"/>
    <property type="project" value="TreeGrafter"/>
</dbReference>
<dbReference type="InterPro" id="IPR000891">
    <property type="entry name" value="PYR_CT"/>
</dbReference>
<keyword evidence="6" id="KW-1185">Reference proteome</keyword>
<evidence type="ECO:0000256" key="1">
    <source>
        <dbReference type="ARBA" id="ARBA00009405"/>
    </source>
</evidence>
<proteinExistence type="inferred from homology"/>
<organism evidence="5 6">
    <name type="scientific">Sediminitomix flava</name>
    <dbReference type="NCBI Taxonomy" id="379075"/>
    <lineage>
        <taxon>Bacteria</taxon>
        <taxon>Pseudomonadati</taxon>
        <taxon>Bacteroidota</taxon>
        <taxon>Cytophagia</taxon>
        <taxon>Cytophagales</taxon>
        <taxon>Flammeovirgaceae</taxon>
        <taxon>Sediminitomix</taxon>
    </lineage>
</organism>
<dbReference type="GO" id="GO:0046872">
    <property type="term" value="F:metal ion binding"/>
    <property type="evidence" value="ECO:0007669"/>
    <property type="project" value="UniProtKB-KW"/>
</dbReference>
<evidence type="ECO:0000256" key="2">
    <source>
        <dbReference type="ARBA" id="ARBA00022723"/>
    </source>
</evidence>
<dbReference type="InterPro" id="IPR013785">
    <property type="entry name" value="Aldolase_TIM"/>
</dbReference>
<evidence type="ECO:0000259" key="4">
    <source>
        <dbReference type="PROSITE" id="PS50991"/>
    </source>
</evidence>
<dbReference type="SUPFAM" id="SSF51569">
    <property type="entry name" value="Aldolase"/>
    <property type="match status" value="1"/>
</dbReference>
<comment type="caution">
    <text evidence="5">The sequence shown here is derived from an EMBL/GenBank/DDBJ whole genome shotgun (WGS) entry which is preliminary data.</text>
</comment>
<dbReference type="EMBL" id="QGDO01000003">
    <property type="protein sequence ID" value="PWJ42375.1"/>
    <property type="molecule type" value="Genomic_DNA"/>
</dbReference>
<dbReference type="OrthoDB" id="9784013at2"/>
<comment type="similarity">
    <text evidence="1">Belongs to the HMG-CoA lyase family.</text>
</comment>
<evidence type="ECO:0000313" key="6">
    <source>
        <dbReference type="Proteomes" id="UP000245535"/>
    </source>
</evidence>
<dbReference type="AlphaFoldDB" id="A0A315Z9X2"/>
<dbReference type="PROSITE" id="PS50991">
    <property type="entry name" value="PYR_CT"/>
    <property type="match status" value="1"/>
</dbReference>
<keyword evidence="3 5" id="KW-0456">Lyase</keyword>
<protein>
    <submittedName>
        <fullName evidence="5">Hydroxymethylglutaryl-CoA lyase</fullName>
    </submittedName>
</protein>
<dbReference type="PANTHER" id="PTHR42738:SF7">
    <property type="entry name" value="HYDROXYMETHYLGLUTARYL-COA LYASE"/>
    <property type="match status" value="1"/>
</dbReference>
<evidence type="ECO:0000313" key="5">
    <source>
        <dbReference type="EMBL" id="PWJ42375.1"/>
    </source>
</evidence>
<keyword evidence="2" id="KW-0479">Metal-binding</keyword>
<accession>A0A315Z9X2</accession>
<dbReference type="Pfam" id="PF00682">
    <property type="entry name" value="HMGL-like"/>
    <property type="match status" value="1"/>
</dbReference>